<comment type="function">
    <text evidence="2">An aminoacyl-tRNA editing enzyme that deacylates mischarged D-aminoacyl-tRNAs. Also deacylates mischarged glycyl-tRNA(Ala), protecting cells against glycine mischarging by AlaRS. Acts via tRNA-based rather than protein-based catalysis; rejects L-amino acids rather than detecting D-amino acids in the active site. By recycling D-aminoacyl-tRNA to D-amino acids and free tRNA molecules, this enzyme counteracts the toxicity associated with the formation of D-aminoacyl-tRNA entities in vivo and helps enforce protein L-homochirality.</text>
</comment>
<dbReference type="GO" id="GO:0000049">
    <property type="term" value="F:tRNA binding"/>
    <property type="evidence" value="ECO:0007669"/>
    <property type="project" value="UniProtKB-UniRule"/>
</dbReference>
<comment type="subcellular location">
    <subcellularLocation>
        <location evidence="2">Cytoplasm</location>
    </subcellularLocation>
</comment>
<reference evidence="3" key="1">
    <citation type="submission" date="2020-07" db="EMBL/GenBank/DDBJ databases">
        <title>Huge and variable diversity of episymbiotic CPR bacteria and DPANN archaea in groundwater ecosystems.</title>
        <authorList>
            <person name="He C.Y."/>
            <person name="Keren R."/>
            <person name="Whittaker M."/>
            <person name="Farag I.F."/>
            <person name="Doudna J."/>
            <person name="Cate J.H.D."/>
            <person name="Banfield J.F."/>
        </authorList>
    </citation>
    <scope>NUCLEOTIDE SEQUENCE</scope>
    <source>
        <strain evidence="3">NC_groundwater_17_Pr7_B-0.1um_64_12</strain>
    </source>
</reference>
<dbReference type="EC" id="3.1.1.-" evidence="2"/>
<dbReference type="GO" id="GO:0043908">
    <property type="term" value="F:Ser(Gly)-tRNA(Ala) hydrolase activity"/>
    <property type="evidence" value="ECO:0007669"/>
    <property type="project" value="UniProtKB-UniRule"/>
</dbReference>
<keyword evidence="2" id="KW-0694">RNA-binding</keyword>
<evidence type="ECO:0000256" key="2">
    <source>
        <dbReference type="HAMAP-Rule" id="MF_00518"/>
    </source>
</evidence>
<name>A0A931LVF0_FIMGI</name>
<comment type="catalytic activity">
    <reaction evidence="2">
        <text>a D-aminoacyl-tRNA + H2O = a tRNA + a D-alpha-amino acid + H(+)</text>
        <dbReference type="Rhea" id="RHEA:13953"/>
        <dbReference type="Rhea" id="RHEA-COMP:10123"/>
        <dbReference type="Rhea" id="RHEA-COMP:10124"/>
        <dbReference type="ChEBI" id="CHEBI:15377"/>
        <dbReference type="ChEBI" id="CHEBI:15378"/>
        <dbReference type="ChEBI" id="CHEBI:59871"/>
        <dbReference type="ChEBI" id="CHEBI:78442"/>
        <dbReference type="ChEBI" id="CHEBI:79333"/>
        <dbReference type="EC" id="3.1.1.96"/>
    </reaction>
</comment>
<protein>
    <recommendedName>
        <fullName evidence="2">D-aminoacyl-tRNA deacylase</fullName>
        <shortName evidence="2">DTD</shortName>
        <ecNumber evidence="2">3.1.1.96</ecNumber>
    </recommendedName>
    <alternativeName>
        <fullName evidence="2">Gly-tRNA(Ala) deacylase</fullName>
        <ecNumber evidence="2">3.1.1.-</ecNumber>
    </alternativeName>
</protein>
<comment type="caution">
    <text evidence="3">The sequence shown here is derived from an EMBL/GenBank/DDBJ whole genome shotgun (WGS) entry which is preliminary data.</text>
</comment>
<dbReference type="FunFam" id="3.50.80.10:FF:000001">
    <property type="entry name" value="D-aminoacyl-tRNA deacylase"/>
    <property type="match status" value="1"/>
</dbReference>
<dbReference type="GO" id="GO:0005737">
    <property type="term" value="C:cytoplasm"/>
    <property type="evidence" value="ECO:0007669"/>
    <property type="project" value="UniProtKB-SubCell"/>
</dbReference>
<gene>
    <name evidence="2" type="primary">dtd</name>
    <name evidence="3" type="ORF">HYR64_07450</name>
</gene>
<comment type="catalytic activity">
    <reaction evidence="2">
        <text>glycyl-tRNA(Ala) + H2O = tRNA(Ala) + glycine + H(+)</text>
        <dbReference type="Rhea" id="RHEA:53744"/>
        <dbReference type="Rhea" id="RHEA-COMP:9657"/>
        <dbReference type="Rhea" id="RHEA-COMP:13640"/>
        <dbReference type="ChEBI" id="CHEBI:15377"/>
        <dbReference type="ChEBI" id="CHEBI:15378"/>
        <dbReference type="ChEBI" id="CHEBI:57305"/>
        <dbReference type="ChEBI" id="CHEBI:78442"/>
        <dbReference type="ChEBI" id="CHEBI:78522"/>
    </reaction>
</comment>
<dbReference type="SUPFAM" id="SSF69500">
    <property type="entry name" value="DTD-like"/>
    <property type="match status" value="1"/>
</dbReference>
<keyword evidence="2 3" id="KW-0378">Hydrolase</keyword>
<dbReference type="GO" id="GO:0019478">
    <property type="term" value="P:D-amino acid catabolic process"/>
    <property type="evidence" value="ECO:0007669"/>
    <property type="project" value="UniProtKB-UniRule"/>
</dbReference>
<evidence type="ECO:0000313" key="3">
    <source>
        <dbReference type="EMBL" id="MBI1756924.1"/>
    </source>
</evidence>
<evidence type="ECO:0000313" key="4">
    <source>
        <dbReference type="Proteomes" id="UP000727962"/>
    </source>
</evidence>
<dbReference type="HAMAP" id="MF_00518">
    <property type="entry name" value="Deacylase_Dtd"/>
    <property type="match status" value="1"/>
</dbReference>
<organism evidence="3 4">
    <name type="scientific">Fimbriimonas ginsengisoli</name>
    <dbReference type="NCBI Taxonomy" id="1005039"/>
    <lineage>
        <taxon>Bacteria</taxon>
        <taxon>Bacillati</taxon>
        <taxon>Armatimonadota</taxon>
        <taxon>Fimbriimonadia</taxon>
        <taxon>Fimbriimonadales</taxon>
        <taxon>Fimbriimonadaceae</taxon>
        <taxon>Fimbriimonas</taxon>
    </lineage>
</organism>
<dbReference type="EC" id="3.1.1.96" evidence="2"/>
<evidence type="ECO:0000256" key="1">
    <source>
        <dbReference type="ARBA" id="ARBA00009673"/>
    </source>
</evidence>
<dbReference type="GO" id="GO:0051500">
    <property type="term" value="F:D-tyrosyl-tRNA(Tyr) deacylase activity"/>
    <property type="evidence" value="ECO:0007669"/>
    <property type="project" value="TreeGrafter"/>
</dbReference>
<keyword evidence="2" id="KW-0963">Cytoplasm</keyword>
<dbReference type="InterPro" id="IPR023509">
    <property type="entry name" value="DTD-like_sf"/>
</dbReference>
<feature type="short sequence motif" description="Gly-cisPro motif, important for rejection of L-amino acids" evidence="2">
    <location>
        <begin position="141"/>
        <end position="142"/>
    </location>
</feature>
<dbReference type="PANTHER" id="PTHR10472">
    <property type="entry name" value="D-TYROSYL-TRNA TYR DEACYLASE"/>
    <property type="match status" value="1"/>
</dbReference>
<sequence>MRAIVQRVRWARVTVEGKVVGRCGLGLLALVGAHKDDTEREASRLAEKLAHLRVFNDEAGKMNLALGDLPASDEPQLLAVSNFTVYGDTEGNRRPSFTNAAPYERGKELFEAFLAALARLGVRAESGVFGAHMDVELLNDGPVTVIVDA</sequence>
<dbReference type="GO" id="GO:0106026">
    <property type="term" value="F:Gly-tRNA(Ala) deacylase activity"/>
    <property type="evidence" value="ECO:0007669"/>
    <property type="project" value="UniProtKB-UniRule"/>
</dbReference>
<comment type="subunit">
    <text evidence="2">Homodimer.</text>
</comment>
<dbReference type="Proteomes" id="UP000727962">
    <property type="component" value="Unassembled WGS sequence"/>
</dbReference>
<dbReference type="AlphaFoldDB" id="A0A931LVF0"/>
<dbReference type="PANTHER" id="PTHR10472:SF5">
    <property type="entry name" value="D-AMINOACYL-TRNA DEACYLASE 1"/>
    <property type="match status" value="1"/>
</dbReference>
<dbReference type="InterPro" id="IPR003732">
    <property type="entry name" value="Daa-tRNA_deacyls_DTD"/>
</dbReference>
<proteinExistence type="inferred from homology"/>
<dbReference type="NCBIfam" id="TIGR00256">
    <property type="entry name" value="D-aminoacyl-tRNA deacylase"/>
    <property type="match status" value="1"/>
</dbReference>
<keyword evidence="2" id="KW-0820">tRNA-binding</keyword>
<comment type="domain">
    <text evidence="2">A Gly-cisPro motif from one monomer fits into the active site of the other monomer to allow specific chiral rejection of L-amino acids.</text>
</comment>
<comment type="similarity">
    <text evidence="1 2">Belongs to the DTD family.</text>
</comment>
<dbReference type="Gene3D" id="3.50.80.10">
    <property type="entry name" value="D-tyrosyl-tRNA(Tyr) deacylase"/>
    <property type="match status" value="1"/>
</dbReference>
<accession>A0A931LVF0</accession>
<dbReference type="EMBL" id="JACOSL010000044">
    <property type="protein sequence ID" value="MBI1756924.1"/>
    <property type="molecule type" value="Genomic_DNA"/>
</dbReference>
<dbReference type="Pfam" id="PF02580">
    <property type="entry name" value="Tyr_Deacylase"/>
    <property type="match status" value="1"/>
</dbReference>